<feature type="domain" description="HTH tetR-type" evidence="6">
    <location>
        <begin position="23"/>
        <end position="83"/>
    </location>
</feature>
<dbReference type="SUPFAM" id="SSF48498">
    <property type="entry name" value="Tetracyclin repressor-like, C-terminal domain"/>
    <property type="match status" value="1"/>
</dbReference>
<dbReference type="PANTHER" id="PTHR30055:SF148">
    <property type="entry name" value="TETR-FAMILY TRANSCRIPTIONAL REGULATOR"/>
    <property type="match status" value="1"/>
</dbReference>
<gene>
    <name evidence="7" type="ORF">BKA07_000719</name>
</gene>
<organism evidence="7 8">
    <name type="scientific">Brevibacterium marinum</name>
    <dbReference type="NCBI Taxonomy" id="418643"/>
    <lineage>
        <taxon>Bacteria</taxon>
        <taxon>Bacillati</taxon>
        <taxon>Actinomycetota</taxon>
        <taxon>Actinomycetes</taxon>
        <taxon>Micrococcales</taxon>
        <taxon>Brevibacteriaceae</taxon>
        <taxon>Brevibacterium</taxon>
    </lineage>
</organism>
<feature type="region of interest" description="Disordered" evidence="5">
    <location>
        <begin position="1"/>
        <end position="25"/>
    </location>
</feature>
<accession>A0A846RP50</accession>
<dbReference type="InterPro" id="IPR036271">
    <property type="entry name" value="Tet_transcr_reg_TetR-rel_C_sf"/>
</dbReference>
<dbReference type="Proteomes" id="UP000576792">
    <property type="component" value="Unassembled WGS sequence"/>
</dbReference>
<comment type="caution">
    <text evidence="7">The sequence shown here is derived from an EMBL/GenBank/DDBJ whole genome shotgun (WGS) entry which is preliminary data.</text>
</comment>
<evidence type="ECO:0000256" key="3">
    <source>
        <dbReference type="ARBA" id="ARBA00023163"/>
    </source>
</evidence>
<dbReference type="SUPFAM" id="SSF46689">
    <property type="entry name" value="Homeodomain-like"/>
    <property type="match status" value="1"/>
</dbReference>
<dbReference type="InterPro" id="IPR011075">
    <property type="entry name" value="TetR_C"/>
</dbReference>
<dbReference type="EMBL" id="JAATJN010000001">
    <property type="protein sequence ID" value="NJC55684.1"/>
    <property type="molecule type" value="Genomic_DNA"/>
</dbReference>
<reference evidence="7 8" key="1">
    <citation type="submission" date="2020-03" db="EMBL/GenBank/DDBJ databases">
        <title>Sequencing the genomes of 1000 actinobacteria strains.</title>
        <authorList>
            <person name="Klenk H.-P."/>
        </authorList>
    </citation>
    <scope>NUCLEOTIDE SEQUENCE [LARGE SCALE GENOMIC DNA]</scope>
    <source>
        <strain evidence="7 8">DSM 18964</strain>
    </source>
</reference>
<dbReference type="InterPro" id="IPR050109">
    <property type="entry name" value="HTH-type_TetR-like_transc_reg"/>
</dbReference>
<dbReference type="PANTHER" id="PTHR30055">
    <property type="entry name" value="HTH-TYPE TRANSCRIPTIONAL REGULATOR RUTR"/>
    <property type="match status" value="1"/>
</dbReference>
<dbReference type="RefSeq" id="WP_167949675.1">
    <property type="nucleotide sequence ID" value="NZ_BAAAPQ010000026.1"/>
</dbReference>
<dbReference type="Gene3D" id="1.10.10.60">
    <property type="entry name" value="Homeodomain-like"/>
    <property type="match status" value="1"/>
</dbReference>
<evidence type="ECO:0000313" key="7">
    <source>
        <dbReference type="EMBL" id="NJC55684.1"/>
    </source>
</evidence>
<name>A0A846RP50_9MICO</name>
<keyword evidence="2 4" id="KW-0238">DNA-binding</keyword>
<keyword evidence="3" id="KW-0804">Transcription</keyword>
<evidence type="ECO:0000256" key="5">
    <source>
        <dbReference type="SAM" id="MobiDB-lite"/>
    </source>
</evidence>
<evidence type="ECO:0000313" key="8">
    <source>
        <dbReference type="Proteomes" id="UP000576792"/>
    </source>
</evidence>
<evidence type="ECO:0000259" key="6">
    <source>
        <dbReference type="PROSITE" id="PS50977"/>
    </source>
</evidence>
<protein>
    <submittedName>
        <fullName evidence="7">AcrR family transcriptional regulator</fullName>
    </submittedName>
</protein>
<dbReference type="GO" id="GO:0000976">
    <property type="term" value="F:transcription cis-regulatory region binding"/>
    <property type="evidence" value="ECO:0007669"/>
    <property type="project" value="TreeGrafter"/>
</dbReference>
<dbReference type="Pfam" id="PF00440">
    <property type="entry name" value="TetR_N"/>
    <property type="match status" value="1"/>
</dbReference>
<dbReference type="InterPro" id="IPR009057">
    <property type="entry name" value="Homeodomain-like_sf"/>
</dbReference>
<evidence type="ECO:0000256" key="2">
    <source>
        <dbReference type="ARBA" id="ARBA00023125"/>
    </source>
</evidence>
<sequence>MTESGDSAEAPARQGTGGRPRSREIDDALITATLGTLDEEGYPGVSLESVARRAGTSRPAIYRRWSGRAPLVLAAIASRLDVPTPPDTGCTLCDIDESFNVFLTSYRTIRPETLSALYADCAPVPELRDQYLTTIIEPARSAVGQTLDRAIARGDLRDTIDRNLLLDVVASLVHYRAMFSPEHLGDAEAGHALEVLLRGAAVDYPALLAHSEALEQEGLQGTASHRHTAAQ</sequence>
<proteinExistence type="predicted"/>
<evidence type="ECO:0000256" key="1">
    <source>
        <dbReference type="ARBA" id="ARBA00023015"/>
    </source>
</evidence>
<dbReference type="Pfam" id="PF16859">
    <property type="entry name" value="TetR_C_11"/>
    <property type="match status" value="1"/>
</dbReference>
<dbReference type="InterPro" id="IPR001647">
    <property type="entry name" value="HTH_TetR"/>
</dbReference>
<dbReference type="Gene3D" id="1.10.357.10">
    <property type="entry name" value="Tetracycline Repressor, domain 2"/>
    <property type="match status" value="1"/>
</dbReference>
<keyword evidence="1" id="KW-0805">Transcription regulation</keyword>
<evidence type="ECO:0000256" key="4">
    <source>
        <dbReference type="PROSITE-ProRule" id="PRU00335"/>
    </source>
</evidence>
<dbReference type="AlphaFoldDB" id="A0A846RP50"/>
<dbReference type="GO" id="GO:0003700">
    <property type="term" value="F:DNA-binding transcription factor activity"/>
    <property type="evidence" value="ECO:0007669"/>
    <property type="project" value="TreeGrafter"/>
</dbReference>
<dbReference type="PROSITE" id="PS50977">
    <property type="entry name" value="HTH_TETR_2"/>
    <property type="match status" value="1"/>
</dbReference>
<feature type="DNA-binding region" description="H-T-H motif" evidence="4">
    <location>
        <begin position="46"/>
        <end position="65"/>
    </location>
</feature>
<keyword evidence="8" id="KW-1185">Reference proteome</keyword>